<evidence type="ECO:0000313" key="3">
    <source>
        <dbReference type="EMBL" id="GAK52380.1"/>
    </source>
</evidence>
<protein>
    <submittedName>
        <fullName evidence="3">Hypothetical membrane protein</fullName>
    </submittedName>
</protein>
<dbReference type="EMBL" id="DF820458">
    <property type="protein sequence ID" value="GAK52380.1"/>
    <property type="molecule type" value="Genomic_DNA"/>
</dbReference>
<gene>
    <name evidence="3" type="ORF">U14_03631</name>
</gene>
<evidence type="ECO:0000256" key="1">
    <source>
        <dbReference type="SAM" id="MobiDB-lite"/>
    </source>
</evidence>
<keyword evidence="2" id="KW-1133">Transmembrane helix</keyword>
<dbReference type="AlphaFoldDB" id="A0A081BPR4"/>
<keyword evidence="2" id="KW-0812">Transmembrane</keyword>
<organism evidence="3">
    <name type="scientific">Candidatus Moduliflexus flocculans</name>
    <dbReference type="NCBI Taxonomy" id="1499966"/>
    <lineage>
        <taxon>Bacteria</taxon>
        <taxon>Candidatus Moduliflexota</taxon>
        <taxon>Candidatus Moduliflexia</taxon>
        <taxon>Candidatus Moduliflexales</taxon>
        <taxon>Candidatus Moduliflexaceae</taxon>
    </lineage>
</organism>
<dbReference type="InterPro" id="IPR019099">
    <property type="entry name" value="Uncharacterised_PGPGW_TM"/>
</dbReference>
<feature type="region of interest" description="Disordered" evidence="1">
    <location>
        <begin position="79"/>
        <end position="100"/>
    </location>
</feature>
<dbReference type="Pfam" id="PF09656">
    <property type="entry name" value="PGPGW"/>
    <property type="match status" value="1"/>
</dbReference>
<sequence>MKRIIKVSVGWFFLLLGIIGCFLPILQGFLFIAVGLLILSEESMFIKKLLHPLEQKYPHHFQKVYQFRQKLFQKLRTTLHRKQSPNSARKNVEPPLTDEI</sequence>
<proteinExistence type="predicted"/>
<name>A0A081BPR4_9BACT</name>
<keyword evidence="2" id="KW-0472">Membrane</keyword>
<evidence type="ECO:0000256" key="2">
    <source>
        <dbReference type="SAM" id="Phobius"/>
    </source>
</evidence>
<feature type="transmembrane region" description="Helical" evidence="2">
    <location>
        <begin position="12"/>
        <end position="39"/>
    </location>
</feature>
<keyword evidence="4" id="KW-1185">Reference proteome</keyword>
<dbReference type="PROSITE" id="PS51257">
    <property type="entry name" value="PROKAR_LIPOPROTEIN"/>
    <property type="match status" value="1"/>
</dbReference>
<dbReference type="Proteomes" id="UP000030700">
    <property type="component" value="Unassembled WGS sequence"/>
</dbReference>
<accession>A0A081BPR4</accession>
<evidence type="ECO:0000313" key="4">
    <source>
        <dbReference type="Proteomes" id="UP000030700"/>
    </source>
</evidence>
<reference evidence="3" key="1">
    <citation type="journal article" date="2015" name="PeerJ">
        <title>First genomic representation of candidate bacterial phylum KSB3 points to enhanced environmental sensing as a trigger of wastewater bulking.</title>
        <authorList>
            <person name="Sekiguchi Y."/>
            <person name="Ohashi A."/>
            <person name="Parks D.H."/>
            <person name="Yamauchi T."/>
            <person name="Tyson G.W."/>
            <person name="Hugenholtz P."/>
        </authorList>
    </citation>
    <scope>NUCLEOTIDE SEQUENCE [LARGE SCALE GENOMIC DNA]</scope>
</reference>
<dbReference type="HOGENOM" id="CLU_2300189_0_0_0"/>